<comment type="caution">
    <text evidence="1">The sequence shown here is derived from an EMBL/GenBank/DDBJ whole genome shotgun (WGS) entry which is preliminary data.</text>
</comment>
<sequence>MDNKLRLVSCTSLVGSGSTSTNELGNFLSLLSDSEKAQLFNDLLVESSDLIKNLLIQSKGVPKSLRGESVELLSMISEIQKNEEKHEPIKLQLVNAVGS</sequence>
<protein>
    <submittedName>
        <fullName evidence="1">Uncharacterized protein</fullName>
    </submittedName>
</protein>
<evidence type="ECO:0000313" key="1">
    <source>
        <dbReference type="EMBL" id="KAA1253699.1"/>
    </source>
</evidence>
<reference evidence="1 2" key="1">
    <citation type="submission" date="2019-09" db="EMBL/GenBank/DDBJ databases">
        <authorList>
            <person name="Kritzky A."/>
            <person name="Schelkanova E.Y."/>
            <person name="Alkhova Z.V."/>
            <person name="Smirnova N.I."/>
        </authorList>
    </citation>
    <scope>NUCLEOTIDE SEQUENCE [LARGE SCALE GENOMIC DNA]</scope>
    <source>
        <strain evidence="1 2">M1526</strain>
    </source>
</reference>
<evidence type="ECO:0000313" key="2">
    <source>
        <dbReference type="Proteomes" id="UP000323225"/>
    </source>
</evidence>
<dbReference type="EMBL" id="VUAA01000019">
    <property type="protein sequence ID" value="KAA1253699.1"/>
    <property type="molecule type" value="Genomic_DNA"/>
</dbReference>
<organism evidence="1 2">
    <name type="scientific">Vibrio cholerae</name>
    <dbReference type="NCBI Taxonomy" id="666"/>
    <lineage>
        <taxon>Bacteria</taxon>
        <taxon>Pseudomonadati</taxon>
        <taxon>Pseudomonadota</taxon>
        <taxon>Gammaproteobacteria</taxon>
        <taxon>Vibrionales</taxon>
        <taxon>Vibrionaceae</taxon>
        <taxon>Vibrio</taxon>
    </lineage>
</organism>
<name>A0A5Q6PGD0_VIBCL</name>
<accession>A0A5Q6PGD0</accession>
<gene>
    <name evidence="1" type="ORF">F0M16_16645</name>
</gene>
<dbReference type="AlphaFoldDB" id="A0A5Q6PGD0"/>
<proteinExistence type="predicted"/>
<dbReference type="Proteomes" id="UP000323225">
    <property type="component" value="Unassembled WGS sequence"/>
</dbReference>